<dbReference type="PANTHER" id="PTHR23406:SF34">
    <property type="entry name" value="NAD-DEPENDENT MALIC ENZYME, MITOCHONDRIAL"/>
    <property type="match status" value="1"/>
</dbReference>
<evidence type="ECO:0000256" key="3">
    <source>
        <dbReference type="ARBA" id="ARBA00022723"/>
    </source>
</evidence>
<comment type="similarity">
    <text evidence="2 5">Belongs to the malic enzymes family.</text>
</comment>
<dbReference type="EMBL" id="JASJQH010007204">
    <property type="protein sequence ID" value="KAK9712662.1"/>
    <property type="molecule type" value="Genomic_DNA"/>
</dbReference>
<dbReference type="GO" id="GO:0016491">
    <property type="term" value="F:oxidoreductase activity"/>
    <property type="evidence" value="ECO:0007669"/>
    <property type="project" value="UniProtKB-KW"/>
</dbReference>
<evidence type="ECO:0000256" key="4">
    <source>
        <dbReference type="ARBA" id="ARBA00023027"/>
    </source>
</evidence>
<comment type="cofactor">
    <cofactor evidence="1">
        <name>Mn(2+)</name>
        <dbReference type="ChEBI" id="CHEBI:29035"/>
    </cofactor>
</comment>
<feature type="domain" description="Malic enzyme NAD-binding" evidence="6">
    <location>
        <begin position="285"/>
        <end position="555"/>
    </location>
</feature>
<dbReference type="Gene3D" id="3.40.50.10380">
    <property type="entry name" value="Malic enzyme, N-terminal domain"/>
    <property type="match status" value="1"/>
</dbReference>
<dbReference type="NCBIfam" id="NF010052">
    <property type="entry name" value="PRK13529.1"/>
    <property type="match status" value="1"/>
</dbReference>
<organism evidence="8 9">
    <name type="scientific">Basidiobolus ranarum</name>
    <dbReference type="NCBI Taxonomy" id="34480"/>
    <lineage>
        <taxon>Eukaryota</taxon>
        <taxon>Fungi</taxon>
        <taxon>Fungi incertae sedis</taxon>
        <taxon>Zoopagomycota</taxon>
        <taxon>Entomophthoromycotina</taxon>
        <taxon>Basidiobolomycetes</taxon>
        <taxon>Basidiobolales</taxon>
        <taxon>Basidiobolaceae</taxon>
        <taxon>Basidiobolus</taxon>
    </lineage>
</organism>
<dbReference type="Pfam" id="PF03949">
    <property type="entry name" value="Malic_M"/>
    <property type="match status" value="1"/>
</dbReference>
<dbReference type="InterPro" id="IPR012302">
    <property type="entry name" value="Malic_NAD-bd"/>
</dbReference>
<dbReference type="PROSITE" id="PS00331">
    <property type="entry name" value="MALIC_ENZYMES"/>
    <property type="match status" value="1"/>
</dbReference>
<keyword evidence="3 5" id="KW-0479">Metal-binding</keyword>
<dbReference type="InterPro" id="IPR046346">
    <property type="entry name" value="Aminoacid_DH-like_N_sf"/>
</dbReference>
<evidence type="ECO:0000259" key="7">
    <source>
        <dbReference type="SMART" id="SM01274"/>
    </source>
</evidence>
<reference evidence="8 9" key="1">
    <citation type="submission" date="2023-04" db="EMBL/GenBank/DDBJ databases">
        <title>Genome of Basidiobolus ranarum AG-B5.</title>
        <authorList>
            <person name="Stajich J.E."/>
            <person name="Carter-House D."/>
            <person name="Gryganskyi A."/>
        </authorList>
    </citation>
    <scope>NUCLEOTIDE SEQUENCE [LARGE SCALE GENOMIC DNA]</scope>
    <source>
        <strain evidence="8 9">AG-B5</strain>
    </source>
</reference>
<dbReference type="InterPro" id="IPR015884">
    <property type="entry name" value="Malic_enzyme_CS"/>
</dbReference>
<evidence type="ECO:0000313" key="8">
    <source>
        <dbReference type="EMBL" id="KAK9712662.1"/>
    </source>
</evidence>
<dbReference type="InterPro" id="IPR012301">
    <property type="entry name" value="Malic_N_dom"/>
</dbReference>
<comment type="caution">
    <text evidence="8">The sequence shown here is derived from an EMBL/GenBank/DDBJ whole genome shotgun (WGS) entry which is preliminary data.</text>
</comment>
<dbReference type="SUPFAM" id="SSF53223">
    <property type="entry name" value="Aminoacid dehydrogenase-like, N-terminal domain"/>
    <property type="match status" value="1"/>
</dbReference>
<keyword evidence="5 8" id="KW-0560">Oxidoreductase</keyword>
<dbReference type="InterPro" id="IPR036291">
    <property type="entry name" value="NAD(P)-bd_dom_sf"/>
</dbReference>
<dbReference type="PANTHER" id="PTHR23406">
    <property type="entry name" value="MALIC ENZYME-RELATED"/>
    <property type="match status" value="1"/>
</dbReference>
<dbReference type="PRINTS" id="PR00072">
    <property type="entry name" value="MALOXRDTASE"/>
</dbReference>
<dbReference type="PIRSF" id="PIRSF000106">
    <property type="entry name" value="ME"/>
    <property type="match status" value="1"/>
</dbReference>
<dbReference type="SMART" id="SM01274">
    <property type="entry name" value="malic"/>
    <property type="match status" value="1"/>
</dbReference>
<keyword evidence="9" id="KW-1185">Reference proteome</keyword>
<name>A0ABR2W0T2_9FUNG</name>
<evidence type="ECO:0000313" key="9">
    <source>
        <dbReference type="Proteomes" id="UP001479436"/>
    </source>
</evidence>
<proteinExistence type="inferred from homology"/>
<dbReference type="Proteomes" id="UP001479436">
    <property type="component" value="Unassembled WGS sequence"/>
</dbReference>
<dbReference type="Pfam" id="PF00390">
    <property type="entry name" value="malic"/>
    <property type="match status" value="1"/>
</dbReference>
<evidence type="ECO:0000259" key="6">
    <source>
        <dbReference type="SMART" id="SM00919"/>
    </source>
</evidence>
<accession>A0ABR2W0T2</accession>
<sequence>MSPLLLHDASVDPGNNKSIRTKLTGELLLNNAFLNKGSAFPENERKLFGLIGLLPYSINTLEEQCQRAYKQYCQCPEPLLKNSFLQSLHEQNEVLFYGLLERHLREMLPIIYTPTEGEYIERYSYEFRKPRGVYLTYPVANDIENLLYNNVVKNNTHPKDIDLIVVTDSEEILGIGDQGVGGVGISVAKLVLYTLLGGVHPGRVIPVVLDVGTNNEKLLNDPLYMGWRRKRLPPKEYYEFIDRFVQSVRNKFPNAYLHWEDFGLSNARKILDKYQDQLCTFNDDIQGTGAVTLASIIAALEVTDRKLVDQRIVIFGAGTAGIGISDQLTAAIARDSNLSMEEAARKVWLVDKVGLIHERIPQEKLSSGQSNYSHPFDEISSWKSISSAQDFPTYSLLDVVKNVKPTILIGTSTAPNTWTQEIIENMAAGCEFPIVFPLSNPTRLAEAKPSDIITWTKGKALIATGSPFPDTKWEEESFEIAECNNSFVYPGIGLGCVVCKPSLMTDDLIWAAVQSLAEHSPAVKNKNRHLSLLPRIEDSKEVSVMIACAIVREATKKGLARVKIASDEIEKKVRDAMWNPEYVPLEYID</sequence>
<dbReference type="Gene3D" id="3.40.50.720">
    <property type="entry name" value="NAD(P)-binding Rossmann-like Domain"/>
    <property type="match status" value="1"/>
</dbReference>
<gene>
    <name evidence="8" type="primary">MAE1</name>
    <name evidence="8" type="ORF">K7432_006991</name>
</gene>
<protein>
    <recommendedName>
        <fullName evidence="5">Malic enzyme</fullName>
    </recommendedName>
</protein>
<dbReference type="InterPro" id="IPR037062">
    <property type="entry name" value="Malic_N_dom_sf"/>
</dbReference>
<keyword evidence="4" id="KW-0520">NAD</keyword>
<dbReference type="SMART" id="SM00919">
    <property type="entry name" value="Malic_M"/>
    <property type="match status" value="1"/>
</dbReference>
<evidence type="ECO:0000256" key="5">
    <source>
        <dbReference type="RuleBase" id="RU003426"/>
    </source>
</evidence>
<dbReference type="SUPFAM" id="SSF51735">
    <property type="entry name" value="NAD(P)-binding Rossmann-fold domains"/>
    <property type="match status" value="1"/>
</dbReference>
<dbReference type="InterPro" id="IPR001891">
    <property type="entry name" value="Malic_OxRdtase"/>
</dbReference>
<feature type="domain" description="Malic enzyme N-terminal" evidence="7">
    <location>
        <begin position="89"/>
        <end position="275"/>
    </location>
</feature>
<evidence type="ECO:0000256" key="1">
    <source>
        <dbReference type="ARBA" id="ARBA00001936"/>
    </source>
</evidence>
<evidence type="ECO:0000256" key="2">
    <source>
        <dbReference type="ARBA" id="ARBA00008785"/>
    </source>
</evidence>